<organism evidence="1 2">
    <name type="scientific">Flammeovirga yaeyamensis</name>
    <dbReference type="NCBI Taxonomy" id="367791"/>
    <lineage>
        <taxon>Bacteria</taxon>
        <taxon>Pseudomonadati</taxon>
        <taxon>Bacteroidota</taxon>
        <taxon>Cytophagia</taxon>
        <taxon>Cytophagales</taxon>
        <taxon>Flammeovirgaceae</taxon>
        <taxon>Flammeovirga</taxon>
    </lineage>
</organism>
<keyword evidence="2" id="KW-1185">Reference proteome</keyword>
<dbReference type="SUPFAM" id="SSF56059">
    <property type="entry name" value="Glutathione synthetase ATP-binding domain-like"/>
    <property type="match status" value="1"/>
</dbReference>
<dbReference type="KEGG" id="fya:KMW28_09420"/>
<dbReference type="EMBL" id="CP076132">
    <property type="protein sequence ID" value="QWG03780.1"/>
    <property type="molecule type" value="Genomic_DNA"/>
</dbReference>
<dbReference type="RefSeq" id="WP_169665367.1">
    <property type="nucleotide sequence ID" value="NZ_CP076132.1"/>
</dbReference>
<reference evidence="1 2" key="1">
    <citation type="submission" date="2021-05" db="EMBL/GenBank/DDBJ databases">
        <title>Comparative genomic studies on the polysaccharide-degrading batcterial strains of the Flammeovirga genus.</title>
        <authorList>
            <person name="Zewei F."/>
            <person name="Zheng Z."/>
            <person name="Yu L."/>
            <person name="Ruyue G."/>
            <person name="Yanhong M."/>
            <person name="Yuanyuan C."/>
            <person name="Jingyan G."/>
            <person name="Wenjun H."/>
        </authorList>
    </citation>
    <scope>NUCLEOTIDE SEQUENCE [LARGE SCALE GENOMIC DNA]</scope>
    <source>
        <strain evidence="1 2">NBRC:100898</strain>
    </source>
</reference>
<dbReference type="Gene3D" id="3.30.470.20">
    <property type="entry name" value="ATP-grasp fold, B domain"/>
    <property type="match status" value="1"/>
</dbReference>
<dbReference type="AlphaFoldDB" id="A0AAX1N8B0"/>
<accession>A0AAX1N8B0</accession>
<evidence type="ECO:0000313" key="1">
    <source>
        <dbReference type="EMBL" id="QWG03780.1"/>
    </source>
</evidence>
<evidence type="ECO:0000313" key="2">
    <source>
        <dbReference type="Proteomes" id="UP000678679"/>
    </source>
</evidence>
<proteinExistence type="predicted"/>
<dbReference type="Proteomes" id="UP000678679">
    <property type="component" value="Chromosome 1"/>
</dbReference>
<protein>
    <recommendedName>
        <fullName evidence="3">ATP-grasp domain-containing protein</fullName>
    </recommendedName>
</protein>
<evidence type="ECO:0008006" key="3">
    <source>
        <dbReference type="Google" id="ProtNLM"/>
    </source>
</evidence>
<sequence>MPKYFLFNPYCELAIVKNAKFYTPNKQFKALVNDLSPLMIWLYDSKIKILSDIQVSEEWKKDIKKLHEFKVDFADFDTLKSKSIKIEDLEVWGKSLDYLTILSKPTFKVKGLETWSDNDKKVYDRFTGYKVLKSLVNSTNTNYISKDLLGTFCKTKEEVILKFQQLFAGENKGVVFKLPFSSSGRGLMLLRKEHINPAIESWIESGLSEHGRILVEPWLDKVTDFSVLFNFESEEIKFLGISVFESLDSGQYGGSLLGSYEDLLPNTISVQIPKLIEDLKGAFRNTKEFKGFKGRLGVDAMIVRDVMDNLILHPCVEINPRTTMGHISLGLKKAVLNPNRAKWVITTKHQIANFKTFEIEMRKKYPYQIENKKLVSGFFPLVDVNLTKQYYAYVLAE</sequence>
<gene>
    <name evidence="1" type="ORF">KMW28_09420</name>
</gene>
<name>A0AAX1N8B0_9BACT</name>